<keyword evidence="1" id="KW-0812">Transmembrane</keyword>
<keyword evidence="1" id="KW-0472">Membrane</keyword>
<evidence type="ECO:0000313" key="3">
    <source>
        <dbReference type="Proteomes" id="UP000240638"/>
    </source>
</evidence>
<evidence type="ECO:0000256" key="1">
    <source>
        <dbReference type="SAM" id="Phobius"/>
    </source>
</evidence>
<keyword evidence="1" id="KW-1133">Transmembrane helix</keyword>
<dbReference type="EMBL" id="PYUC01000001">
    <property type="protein sequence ID" value="PTB22526.1"/>
    <property type="molecule type" value="Genomic_DNA"/>
</dbReference>
<protein>
    <submittedName>
        <fullName evidence="2">Uncharacterized protein</fullName>
    </submittedName>
</protein>
<reference evidence="2 3" key="1">
    <citation type="submission" date="2018-03" db="EMBL/GenBank/DDBJ databases">
        <title>Whole genome analyses suggest that Burkholderia sensu lato contains two further novel genera in the rhizoxinica-symbiotica group Mycetohabitans gen. nov., and Trinickia gen. nov.: implications for the evolution of diazotrophy and nodulation in the Burkholderiaceae.</title>
        <authorList>
            <person name="Estrada De Los Santos P."/>
            <person name="Palmer M."/>
            <person name="Chavez-Ramirez B."/>
            <person name="Steenkamp E.T."/>
            <person name="Hirsch A.M."/>
            <person name="Manyaka P."/>
            <person name="Maluk M."/>
            <person name="Lafos M."/>
            <person name="Crook M."/>
            <person name="Gross E."/>
            <person name="Simon M.F."/>
            <person name="Bueno Dos Reis Junior F."/>
            <person name="Poole P.S."/>
            <person name="Venter S.N."/>
            <person name="James E.K."/>
        </authorList>
    </citation>
    <scope>NUCLEOTIDE SEQUENCE [LARGE SCALE GENOMIC DNA]</scope>
    <source>
        <strain evidence="2 3">JPY-366</strain>
    </source>
</reference>
<organism evidence="2 3">
    <name type="scientific">Trinickia symbiotica</name>
    <dbReference type="NCBI Taxonomy" id="863227"/>
    <lineage>
        <taxon>Bacteria</taxon>
        <taxon>Pseudomonadati</taxon>
        <taxon>Pseudomonadota</taxon>
        <taxon>Betaproteobacteria</taxon>
        <taxon>Burkholderiales</taxon>
        <taxon>Burkholderiaceae</taxon>
        <taxon>Trinickia</taxon>
    </lineage>
</organism>
<feature type="transmembrane region" description="Helical" evidence="1">
    <location>
        <begin position="55"/>
        <end position="80"/>
    </location>
</feature>
<dbReference type="Proteomes" id="UP000240638">
    <property type="component" value="Unassembled WGS sequence"/>
</dbReference>
<feature type="transmembrane region" description="Helical" evidence="1">
    <location>
        <begin position="20"/>
        <end position="43"/>
    </location>
</feature>
<gene>
    <name evidence="2" type="ORF">C9I57_01725</name>
</gene>
<dbReference type="AlphaFoldDB" id="A0A2T3Y178"/>
<accession>A0A2T3Y178</accession>
<proteinExistence type="predicted"/>
<evidence type="ECO:0000313" key="2">
    <source>
        <dbReference type="EMBL" id="PTB22526.1"/>
    </source>
</evidence>
<sequence length="94" mass="10096">MLSFPNEYEAMGSGGIDCDGPVQVLMCSVPALIVYLVGLACFIGKAWRYRQATNVVAATVCVVVCAALMINVALACRYYFNSEYQSVCEAPVAD</sequence>
<comment type="caution">
    <text evidence="2">The sequence shown here is derived from an EMBL/GenBank/DDBJ whole genome shotgun (WGS) entry which is preliminary data.</text>
</comment>
<name>A0A2T3Y178_9BURK</name>